<dbReference type="RefSeq" id="WP_165992119.1">
    <property type="nucleotide sequence ID" value="NZ_JAMYZY010000019.1"/>
</dbReference>
<evidence type="ECO:0000313" key="5">
    <source>
        <dbReference type="Proteomes" id="UP001523528"/>
    </source>
</evidence>
<keyword evidence="3" id="KW-0812">Transmembrane</keyword>
<dbReference type="Gene3D" id="1.10.443.10">
    <property type="entry name" value="Intergrase catalytic core"/>
    <property type="match status" value="1"/>
</dbReference>
<evidence type="ECO:0000256" key="2">
    <source>
        <dbReference type="ARBA" id="ARBA00023172"/>
    </source>
</evidence>
<dbReference type="EMBL" id="JAMYZZ010000019">
    <property type="protein sequence ID" value="MCP1258995.1"/>
    <property type="molecule type" value="Genomic_DNA"/>
</dbReference>
<keyword evidence="3" id="KW-0472">Membrane</keyword>
<protein>
    <recommendedName>
        <fullName evidence="6">Tyr recombinase domain-containing protein</fullName>
    </recommendedName>
</protein>
<dbReference type="InterPro" id="IPR013762">
    <property type="entry name" value="Integrase-like_cat_sf"/>
</dbReference>
<dbReference type="InterPro" id="IPR050090">
    <property type="entry name" value="Tyrosine_recombinase_XerCD"/>
</dbReference>
<evidence type="ECO:0000256" key="3">
    <source>
        <dbReference type="SAM" id="Phobius"/>
    </source>
</evidence>
<keyword evidence="2" id="KW-0233">DNA recombination</keyword>
<proteinExistence type="predicted"/>
<dbReference type="SUPFAM" id="SSF56349">
    <property type="entry name" value="DNA breaking-rejoining enzymes"/>
    <property type="match status" value="1"/>
</dbReference>
<accession>A0ABT1F1D0</accession>
<gene>
    <name evidence="4" type="ORF">NKW50_10375</name>
</gene>
<evidence type="ECO:0000256" key="1">
    <source>
        <dbReference type="ARBA" id="ARBA00022908"/>
    </source>
</evidence>
<feature type="transmembrane region" description="Helical" evidence="3">
    <location>
        <begin position="286"/>
        <end position="306"/>
    </location>
</feature>
<dbReference type="Proteomes" id="UP001523528">
    <property type="component" value="Unassembled WGS sequence"/>
</dbReference>
<evidence type="ECO:0008006" key="6">
    <source>
        <dbReference type="Google" id="ProtNLM"/>
    </source>
</evidence>
<keyword evidence="3" id="KW-1133">Transmembrane helix</keyword>
<evidence type="ECO:0000313" key="4">
    <source>
        <dbReference type="EMBL" id="MCP1258995.1"/>
    </source>
</evidence>
<name>A0ABT1F1D0_9PROT</name>
<dbReference type="InterPro" id="IPR011010">
    <property type="entry name" value="DNA_brk_join_enz"/>
</dbReference>
<keyword evidence="1" id="KW-0229">DNA integration</keyword>
<reference evidence="4 5" key="1">
    <citation type="submission" date="2022-06" db="EMBL/GenBank/DDBJ databases">
        <title>Acetobacer genomes from food samples.</title>
        <authorList>
            <person name="Sombolestani A."/>
        </authorList>
    </citation>
    <scope>NUCLEOTIDE SEQUENCE [LARGE SCALE GENOMIC DNA]</scope>
    <source>
        <strain evidence="4 5">R-83285</strain>
    </source>
</reference>
<keyword evidence="5" id="KW-1185">Reference proteome</keyword>
<organism evidence="4 5">
    <name type="scientific">Acetobacter lambici</name>
    <dbReference type="NCBI Taxonomy" id="1332824"/>
    <lineage>
        <taxon>Bacteria</taxon>
        <taxon>Pseudomonadati</taxon>
        <taxon>Pseudomonadota</taxon>
        <taxon>Alphaproteobacteria</taxon>
        <taxon>Acetobacterales</taxon>
        <taxon>Acetobacteraceae</taxon>
        <taxon>Acetobacter</taxon>
    </lineage>
</organism>
<comment type="caution">
    <text evidence="4">The sequence shown here is derived from an EMBL/GenBank/DDBJ whole genome shotgun (WGS) entry which is preliminary data.</text>
</comment>
<dbReference type="PANTHER" id="PTHR30349">
    <property type="entry name" value="PHAGE INTEGRASE-RELATED"/>
    <property type="match status" value="1"/>
</dbReference>
<sequence length="408" mass="47372">MTTSGKAPFTVYQPTNTKNWYVRFSVKGQGQKRIALGTDDKHAAEQIAVDIWRSANNIKIPKEQKTVRDIATEQIKAGTLTQSQQSILTRYIVGFWGEELPTHITQTEIDKYRLWRKTYWTEGPGRNINYIEFERNGTLIKRKVIRAEPSASTLRADYSVLKSFLKFCRDKHYITTSPEIKSTKITQRKKISSFKREEIRQVFLYLQKDWEDHQDKTSKSFEKQYAHSQLMILLFFLLLTHTGMTVEECTNLRWSDMIGIYLDGRSIDKPDQIFIKIRHRTKPRTVVPLIGLATLFNVLICIQLLMKLDFREKDHIWRNAKGQHIKNVADKVLDGIKKCNLIDDEDGEPRTLAAIRTFYVHSVIKSIGYNSMVAENVGMSLYQLEKVYGIQHNQADEALKALRSTSIF</sequence>